<evidence type="ECO:0000313" key="1">
    <source>
        <dbReference type="EMBL" id="SVA77063.1"/>
    </source>
</evidence>
<dbReference type="SUPFAM" id="SSF102588">
    <property type="entry name" value="LmbE-like"/>
    <property type="match status" value="1"/>
</dbReference>
<dbReference type="AlphaFoldDB" id="A0A381YKM6"/>
<organism evidence="1">
    <name type="scientific">marine metagenome</name>
    <dbReference type="NCBI Taxonomy" id="408172"/>
    <lineage>
        <taxon>unclassified sequences</taxon>
        <taxon>metagenomes</taxon>
        <taxon>ecological metagenomes</taxon>
    </lineage>
</organism>
<dbReference type="Gene3D" id="3.40.50.10320">
    <property type="entry name" value="LmbE-like"/>
    <property type="match status" value="1"/>
</dbReference>
<proteinExistence type="predicted"/>
<dbReference type="Pfam" id="PF02585">
    <property type="entry name" value="PIG-L"/>
    <property type="match status" value="1"/>
</dbReference>
<gene>
    <name evidence="1" type="ORF">METZ01_LOCUS129917</name>
</gene>
<dbReference type="InterPro" id="IPR024078">
    <property type="entry name" value="LmbE-like_dom_sf"/>
</dbReference>
<accession>A0A381YKM6</accession>
<reference evidence="1" key="1">
    <citation type="submission" date="2018-05" db="EMBL/GenBank/DDBJ databases">
        <authorList>
            <person name="Lanie J.A."/>
            <person name="Ng W.-L."/>
            <person name="Kazmierczak K.M."/>
            <person name="Andrzejewski T.M."/>
            <person name="Davidsen T.M."/>
            <person name="Wayne K.J."/>
            <person name="Tettelin H."/>
            <person name="Glass J.I."/>
            <person name="Rusch D."/>
            <person name="Podicherti R."/>
            <person name="Tsui H.-C.T."/>
            <person name="Winkler M.E."/>
        </authorList>
    </citation>
    <scope>NUCLEOTIDE SEQUENCE</scope>
</reference>
<name>A0A381YKM6_9ZZZZ</name>
<evidence type="ECO:0008006" key="2">
    <source>
        <dbReference type="Google" id="ProtNLM"/>
    </source>
</evidence>
<dbReference type="EMBL" id="UINC01018360">
    <property type="protein sequence ID" value="SVA77063.1"/>
    <property type="molecule type" value="Genomic_DNA"/>
</dbReference>
<sequence length="241" mass="27399">MMDTNFNYQRIMAIVAHPDDVDFLMAASAAKWSSEGREINYVLCTSGDTGTSNPDMSTDKLASIREREQRAAADIVGVKEVVFLRYPDNILQNTISLRKDIVRQIRRLKPEVVVCGNPLYYFTPWGLNHPDHRAAAAAALEAVFPSARDYHSFPDLIREGFSPHNVQEVLIEAYSDDEDFVVDVSETFELKISALKMHESQMVKDPARLRQFEEQLRKEYSGIGSKRGVKYAEPFKRVPIL</sequence>
<dbReference type="PANTHER" id="PTHR12993">
    <property type="entry name" value="N-ACETYLGLUCOSAMINYL-PHOSPHATIDYLINOSITOL DE-N-ACETYLASE-RELATED"/>
    <property type="match status" value="1"/>
</dbReference>
<dbReference type="PANTHER" id="PTHR12993:SF28">
    <property type="entry name" value="LMBE FAMILY PROTEIN"/>
    <property type="match status" value="1"/>
</dbReference>
<dbReference type="GO" id="GO:0016811">
    <property type="term" value="F:hydrolase activity, acting on carbon-nitrogen (but not peptide) bonds, in linear amides"/>
    <property type="evidence" value="ECO:0007669"/>
    <property type="project" value="TreeGrafter"/>
</dbReference>
<dbReference type="InterPro" id="IPR003737">
    <property type="entry name" value="GlcNAc_PI_deacetylase-related"/>
</dbReference>
<protein>
    <recommendedName>
        <fullName evidence="2">PIG-L family deacetylase</fullName>
    </recommendedName>
</protein>